<dbReference type="EMBL" id="CP011542">
    <property type="protein sequence ID" value="AKK05155.1"/>
    <property type="molecule type" value="Genomic_DNA"/>
</dbReference>
<dbReference type="Gene3D" id="3.30.2010.10">
    <property type="entry name" value="Metalloproteases ('zincins'), catalytic domain"/>
    <property type="match status" value="1"/>
</dbReference>
<keyword evidence="3" id="KW-1185">Reference proteome</keyword>
<feature type="domain" description="YgjP-like metallopeptidase" evidence="1">
    <location>
        <begin position="93"/>
        <end position="158"/>
    </location>
</feature>
<dbReference type="Pfam" id="PF01863">
    <property type="entry name" value="YgjP-like"/>
    <property type="match status" value="1"/>
</dbReference>
<reference evidence="3" key="2">
    <citation type="submission" date="2015-05" db="EMBL/GenBank/DDBJ databases">
        <title>Complete genome sequence of Corynebacterium mustelae DSM 45274, isolated from various tissues of a male ferret with lethal sepsis.</title>
        <authorList>
            <person name="Ruckert C."/>
            <person name="Albersmeier A."/>
            <person name="Winkler A."/>
            <person name="Tauch A."/>
        </authorList>
    </citation>
    <scope>NUCLEOTIDE SEQUENCE [LARGE SCALE GENOMIC DNA]</scope>
    <source>
        <strain evidence="3">DSM 45274</strain>
    </source>
</reference>
<organism evidence="2 3">
    <name type="scientific">Corynebacterium mustelae</name>
    <dbReference type="NCBI Taxonomy" id="571915"/>
    <lineage>
        <taxon>Bacteria</taxon>
        <taxon>Bacillati</taxon>
        <taxon>Actinomycetota</taxon>
        <taxon>Actinomycetes</taxon>
        <taxon>Mycobacteriales</taxon>
        <taxon>Corynebacteriaceae</taxon>
        <taxon>Corynebacterium</taxon>
    </lineage>
</organism>
<sequence>MHSEEFSPKVEVIRSTRRRKSIAARLVDDRIEVRVPALLDPAEEQRLVEEVVAKLKAKKTSTVRSDADLMQRARRLNEDVLGGRALIGSIRWVTNQNYRWGSCSVLSGDIRISHRLQNVPDYVLNAVIVHELVHTFITDGHSKDFWYFADKAPQAERAKGFLEAWQYCYQAPAR</sequence>
<dbReference type="InterPro" id="IPR053136">
    <property type="entry name" value="UTP_pyrophosphatase-like"/>
</dbReference>
<dbReference type="PATRIC" id="fig|571915.4.peg.866"/>
<dbReference type="Proteomes" id="UP000035199">
    <property type="component" value="Chromosome"/>
</dbReference>
<dbReference type="PANTHER" id="PTHR30399">
    <property type="entry name" value="UNCHARACTERIZED PROTEIN YGJP"/>
    <property type="match status" value="1"/>
</dbReference>
<accession>A0A0G3GXB7</accession>
<protein>
    <recommendedName>
        <fullName evidence="1">YgjP-like metallopeptidase domain-containing protein</fullName>
    </recommendedName>
</protein>
<dbReference type="PANTHER" id="PTHR30399:SF1">
    <property type="entry name" value="UTP PYROPHOSPHATASE"/>
    <property type="match status" value="1"/>
</dbReference>
<dbReference type="AlphaFoldDB" id="A0A0G3GXB7"/>
<reference evidence="2 3" key="1">
    <citation type="journal article" date="2015" name="Genome Announc.">
        <title>Complete Genome Sequence of the Type Strain Corynebacterium mustelae DSM 45274, Isolated from Various Tissues of a Male Ferret with Lethal Sepsis.</title>
        <authorList>
            <person name="Ruckert C."/>
            <person name="Eimer J."/>
            <person name="Winkler A."/>
            <person name="Tauch A."/>
        </authorList>
    </citation>
    <scope>NUCLEOTIDE SEQUENCE [LARGE SCALE GENOMIC DNA]</scope>
    <source>
        <strain evidence="2 3">DSM 45274</strain>
    </source>
</reference>
<dbReference type="KEGG" id="cmv:CMUST_04055"/>
<name>A0A0G3GXB7_9CORY</name>
<evidence type="ECO:0000313" key="3">
    <source>
        <dbReference type="Proteomes" id="UP000035199"/>
    </source>
</evidence>
<evidence type="ECO:0000259" key="1">
    <source>
        <dbReference type="Pfam" id="PF01863"/>
    </source>
</evidence>
<dbReference type="OrthoDB" id="9811177at2"/>
<gene>
    <name evidence="2" type="ORF">CMUST_04055</name>
</gene>
<evidence type="ECO:0000313" key="2">
    <source>
        <dbReference type="EMBL" id="AKK05155.1"/>
    </source>
</evidence>
<proteinExistence type="predicted"/>
<dbReference type="InterPro" id="IPR002725">
    <property type="entry name" value="YgjP-like_metallopeptidase"/>
</dbReference>
<dbReference type="STRING" id="571915.CMUST_04055"/>
<dbReference type="RefSeq" id="WP_047261420.1">
    <property type="nucleotide sequence ID" value="NZ_CP011542.1"/>
</dbReference>
<dbReference type="CDD" id="cd07344">
    <property type="entry name" value="M48_yhfN_like"/>
    <property type="match status" value="1"/>
</dbReference>